<accession>A0A7D6ZUS1</accession>
<dbReference type="PROSITE" id="PS51819">
    <property type="entry name" value="VOC"/>
    <property type="match status" value="2"/>
</dbReference>
<evidence type="ECO:0000259" key="1">
    <source>
        <dbReference type="PROSITE" id="PS51819"/>
    </source>
</evidence>
<dbReference type="Proteomes" id="UP000515512">
    <property type="component" value="Chromosome"/>
</dbReference>
<feature type="domain" description="VOC" evidence="1">
    <location>
        <begin position="12"/>
        <end position="126"/>
    </location>
</feature>
<dbReference type="AlphaFoldDB" id="A0A7D6ZUS1"/>
<dbReference type="InterPro" id="IPR029068">
    <property type="entry name" value="Glyas_Bleomycin-R_OHBP_Dase"/>
</dbReference>
<dbReference type="Pfam" id="PF00903">
    <property type="entry name" value="Glyoxalase"/>
    <property type="match status" value="2"/>
</dbReference>
<proteinExistence type="predicted"/>
<dbReference type="RefSeq" id="WP_181580394.1">
    <property type="nucleotide sequence ID" value="NZ_CP059399.1"/>
</dbReference>
<dbReference type="CDD" id="cd07247">
    <property type="entry name" value="SgaA_N_like"/>
    <property type="match status" value="2"/>
</dbReference>
<dbReference type="EMBL" id="CP059399">
    <property type="protein sequence ID" value="QLY29189.1"/>
    <property type="molecule type" value="Genomic_DNA"/>
</dbReference>
<evidence type="ECO:0000313" key="2">
    <source>
        <dbReference type="EMBL" id="QLY29189.1"/>
    </source>
</evidence>
<name>A0A7D6ZUS1_9NOCA</name>
<dbReference type="InterPro" id="IPR004360">
    <property type="entry name" value="Glyas_Fos-R_dOase_dom"/>
</dbReference>
<dbReference type="SUPFAM" id="SSF54593">
    <property type="entry name" value="Glyoxalase/Bleomycin resistance protein/Dihydroxybiphenyl dioxygenase"/>
    <property type="match status" value="2"/>
</dbReference>
<organism evidence="2 3">
    <name type="scientific">Nocardia huaxiensis</name>
    <dbReference type="NCBI Taxonomy" id="2755382"/>
    <lineage>
        <taxon>Bacteria</taxon>
        <taxon>Bacillati</taxon>
        <taxon>Actinomycetota</taxon>
        <taxon>Actinomycetes</taxon>
        <taxon>Mycobacteriales</taxon>
        <taxon>Nocardiaceae</taxon>
        <taxon>Nocardia</taxon>
    </lineage>
</organism>
<keyword evidence="3" id="KW-1185">Reference proteome</keyword>
<feature type="domain" description="VOC" evidence="1">
    <location>
        <begin position="140"/>
        <end position="251"/>
    </location>
</feature>
<protein>
    <submittedName>
        <fullName evidence="2">VOC family protein</fullName>
    </submittedName>
</protein>
<dbReference type="Gene3D" id="3.10.180.10">
    <property type="entry name" value="2,3-Dihydroxybiphenyl 1,2-Dioxygenase, domain 1"/>
    <property type="match status" value="2"/>
</dbReference>
<dbReference type="InterPro" id="IPR037523">
    <property type="entry name" value="VOC_core"/>
</dbReference>
<dbReference type="InterPro" id="IPR052164">
    <property type="entry name" value="Anthracycline_SecMetBiosynth"/>
</dbReference>
<reference evidence="2 3" key="1">
    <citation type="submission" date="2020-07" db="EMBL/GenBank/DDBJ databases">
        <authorList>
            <person name="Zhuang K."/>
            <person name="Ran Y."/>
        </authorList>
    </citation>
    <scope>NUCLEOTIDE SEQUENCE [LARGE SCALE GENOMIC DNA]</scope>
    <source>
        <strain evidence="2 3">WCH-YHL-001</strain>
    </source>
</reference>
<dbReference type="PANTHER" id="PTHR33993:SF14">
    <property type="entry name" value="GB|AAF24581.1"/>
    <property type="match status" value="1"/>
</dbReference>
<evidence type="ECO:0000313" key="3">
    <source>
        <dbReference type="Proteomes" id="UP000515512"/>
    </source>
</evidence>
<gene>
    <name evidence="2" type="ORF">H0264_28440</name>
</gene>
<dbReference type="PANTHER" id="PTHR33993">
    <property type="entry name" value="GLYOXALASE-RELATED"/>
    <property type="match status" value="1"/>
</dbReference>
<dbReference type="KEGG" id="nhu:H0264_28440"/>
<sequence>MADVTQPPPNGTPTWVDLGVPDHRQAMEFYGAVFGWEFAEGPPETGGYTMCLVRGKPVAAVMTNPDPGTTEFWWNLYFATDDCDGAVKRIADAGGQVVMPPMDVMDQGRMAIVVDPVGGQFGLWEGRAHIGAEVVAEPGALVWAELFTATPEPAREFYTAAFDFTLEAIPGGLDYSVLNRPDGTPVGGIEGEPSRAKAAWVTYFAVEDVDATVERATTAGAKVTLPAVDSPYGRYAGLRDPFGADFRIIRPAQPD</sequence>